<dbReference type="Gene3D" id="3.40.390.10">
    <property type="entry name" value="Collagenase (Catalytic Domain)"/>
    <property type="match status" value="1"/>
</dbReference>
<gene>
    <name evidence="1" type="ORF">D4741_13960</name>
</gene>
<organism evidence="1 2">
    <name type="scientific">Pseudoalteromonas gelatinilytica</name>
    <dbReference type="NCBI Taxonomy" id="1703256"/>
    <lineage>
        <taxon>Bacteria</taxon>
        <taxon>Pseudomonadati</taxon>
        <taxon>Pseudomonadota</taxon>
        <taxon>Gammaproteobacteria</taxon>
        <taxon>Alteromonadales</taxon>
        <taxon>Pseudoalteromonadaceae</taxon>
        <taxon>Pseudoalteromonas</taxon>
    </lineage>
</organism>
<dbReference type="AlphaFoldDB" id="A0A3A3EGQ6"/>
<sequence>MKTQAKLFFSVILILSLGCISSSVSRFIPAYLYYANVNPSQATAIYYLAPSAINAQQLALSNAQLRQLAQLNDSSAAYQLALRFLQQGDYKGAKLWWQPYFSDFTTAQQLTLSDKLVATTQWHELARLFQAGQLPQGSAKQAFLLHQKMPVEQITSAYAQQQQFVLSAVHLQPSDQCRFNVLMMTDHYKGIATLKHFKQQYTNKPEPAKGSFCFTDIVYVADTFNCDGSNGALSCNWQNAAARSWPAGFDFIVMMSQQGAANVLGGIMHINSSQSYAVFLHELMHFNGFEDEYALPEQKQQWLCKQQGQVAPNLFIANQSSPPKGWQKSLACGNKKAYKPSPNWSIMQYQTMGLSAQYRQLWQKQINQPLTQPVRFSEYFAFLGVKPVFTTASREQKFSD</sequence>
<name>A0A3A3EGQ6_9GAMM</name>
<dbReference type="RefSeq" id="WP_119853431.1">
    <property type="nucleotide sequence ID" value="NZ_QYSE01000003.1"/>
</dbReference>
<reference evidence="1 2" key="1">
    <citation type="submission" date="2018-09" db="EMBL/GenBank/DDBJ databases">
        <title>Identification of marine bacteria producing industrial enzymes.</title>
        <authorList>
            <person name="Cheng T.H."/>
            <person name="Saidin J."/>
            <person name="Muhd D.D."/>
            <person name="Isa M.N.M."/>
            <person name="Bakar M.F.A."/>
            <person name="Ismail N."/>
        </authorList>
    </citation>
    <scope>NUCLEOTIDE SEQUENCE [LARGE SCALE GENOMIC DNA]</scope>
    <source>
        <strain evidence="1 2">MNAD 1.6</strain>
    </source>
</reference>
<proteinExistence type="predicted"/>
<evidence type="ECO:0000313" key="2">
    <source>
        <dbReference type="Proteomes" id="UP000265938"/>
    </source>
</evidence>
<accession>A0A3A3EGQ6</accession>
<dbReference type="InterPro" id="IPR024079">
    <property type="entry name" value="MetalloPept_cat_dom_sf"/>
</dbReference>
<dbReference type="PROSITE" id="PS51257">
    <property type="entry name" value="PROKAR_LIPOPROTEIN"/>
    <property type="match status" value="1"/>
</dbReference>
<comment type="caution">
    <text evidence="1">The sequence shown here is derived from an EMBL/GenBank/DDBJ whole genome shotgun (WGS) entry which is preliminary data.</text>
</comment>
<dbReference type="GO" id="GO:0008237">
    <property type="term" value="F:metallopeptidase activity"/>
    <property type="evidence" value="ECO:0007669"/>
    <property type="project" value="InterPro"/>
</dbReference>
<evidence type="ECO:0008006" key="3">
    <source>
        <dbReference type="Google" id="ProtNLM"/>
    </source>
</evidence>
<dbReference type="EMBL" id="QYSE01000003">
    <property type="protein sequence ID" value="RJF34487.1"/>
    <property type="molecule type" value="Genomic_DNA"/>
</dbReference>
<protein>
    <recommendedName>
        <fullName evidence="3">Orphan protein</fullName>
    </recommendedName>
</protein>
<dbReference type="Proteomes" id="UP000265938">
    <property type="component" value="Unassembled WGS sequence"/>
</dbReference>
<evidence type="ECO:0000313" key="1">
    <source>
        <dbReference type="EMBL" id="RJF34487.1"/>
    </source>
</evidence>